<keyword evidence="2" id="KW-1185">Reference proteome</keyword>
<reference evidence="2" key="1">
    <citation type="submission" date="2014-09" db="EMBL/GenBank/DDBJ databases">
        <authorList>
            <person name="Mudge J."/>
            <person name="Ramaraj T."/>
            <person name="Lindquist I.E."/>
            <person name="Bharti A.K."/>
            <person name="Sundararajan A."/>
            <person name="Cameron C.T."/>
            <person name="Woodward J.E."/>
            <person name="May G.D."/>
            <person name="Brubaker C."/>
            <person name="Broadhvest J."/>
            <person name="Wilkins T.A."/>
        </authorList>
    </citation>
    <scope>NUCLEOTIDE SEQUENCE</scope>
    <source>
        <strain evidence="2">cv. AKA8401</strain>
    </source>
</reference>
<dbReference type="GO" id="GO:0016874">
    <property type="term" value="F:ligase activity"/>
    <property type="evidence" value="ECO:0007669"/>
    <property type="project" value="UniProtKB-KW"/>
</dbReference>
<gene>
    <name evidence="1" type="ORF">F383_00929</name>
</gene>
<organism evidence="1 2">
    <name type="scientific">Gossypium arboreum</name>
    <name type="common">Tree cotton</name>
    <name type="synonym">Gossypium nanking</name>
    <dbReference type="NCBI Taxonomy" id="29729"/>
    <lineage>
        <taxon>Eukaryota</taxon>
        <taxon>Viridiplantae</taxon>
        <taxon>Streptophyta</taxon>
        <taxon>Embryophyta</taxon>
        <taxon>Tracheophyta</taxon>
        <taxon>Spermatophyta</taxon>
        <taxon>Magnoliopsida</taxon>
        <taxon>eudicotyledons</taxon>
        <taxon>Gunneridae</taxon>
        <taxon>Pentapetalae</taxon>
        <taxon>rosids</taxon>
        <taxon>malvids</taxon>
        <taxon>Malvales</taxon>
        <taxon>Malvaceae</taxon>
        <taxon>Malvoideae</taxon>
        <taxon>Gossypium</taxon>
    </lineage>
</organism>
<dbReference type="Proteomes" id="UP000032142">
    <property type="component" value="Unassembled WGS sequence"/>
</dbReference>
<dbReference type="AlphaFoldDB" id="A0A0B0PNP0"/>
<name>A0A0B0PNP0_GOSAR</name>
<evidence type="ECO:0000313" key="2">
    <source>
        <dbReference type="Proteomes" id="UP000032142"/>
    </source>
</evidence>
<protein>
    <submittedName>
        <fullName evidence="1">4-coumarate--CoA ligase 2</fullName>
    </submittedName>
</protein>
<accession>A0A0B0PNP0</accession>
<keyword evidence="1" id="KW-0436">Ligase</keyword>
<proteinExistence type="predicted"/>
<dbReference type="EMBL" id="KN431021">
    <property type="protein sequence ID" value="KHG25026.1"/>
    <property type="molecule type" value="Genomic_DNA"/>
</dbReference>
<sequence length="99" mass="10465">MQSLLNRWIVANGSENIGSSVDCESRGSLLGGGVCIADLDSLLENGHPNASDVLQNCLSEELKQNIPVGKVVRSQDGARSVTSQKPMIGGAMNLRMLVL</sequence>
<evidence type="ECO:0000313" key="1">
    <source>
        <dbReference type="EMBL" id="KHG25026.1"/>
    </source>
</evidence>